<feature type="compositionally biased region" description="Polar residues" evidence="2">
    <location>
        <begin position="84"/>
        <end position="112"/>
    </location>
</feature>
<proteinExistence type="predicted"/>
<dbReference type="SUPFAM" id="SSF49590">
    <property type="entry name" value="PHL pollen allergen"/>
    <property type="match status" value="1"/>
</dbReference>
<keyword evidence="1 3" id="KW-0732">Signal</keyword>
<dbReference type="AlphaFoldDB" id="A0A8E0V003"/>
<protein>
    <recommendedName>
        <fullName evidence="6">Expansin-YoaJ</fullName>
    </recommendedName>
</protein>
<evidence type="ECO:0008006" key="6">
    <source>
        <dbReference type="Google" id="ProtNLM"/>
    </source>
</evidence>
<comment type="caution">
    <text evidence="4">The sequence shown here is derived from an EMBL/GenBank/DDBJ whole genome shotgun (WGS) entry which is preliminary data.</text>
</comment>
<feature type="chain" id="PRO_5034391394" description="Expansin-YoaJ" evidence="3">
    <location>
        <begin position="20"/>
        <end position="365"/>
    </location>
</feature>
<reference evidence="4" key="2">
    <citation type="submission" date="2021-01" db="EMBL/GenBank/DDBJ databases">
        <title>Pan-genome distribution and transcriptional activeness of fungal secondary metabolism genes in Aspergillus section Fumigati.</title>
        <authorList>
            <person name="Takahashi H."/>
            <person name="Umemura M."/>
            <person name="Ninomiya A."/>
            <person name="Kusuya Y."/>
            <person name="Urayama S."/>
            <person name="Shimizu M."/>
            <person name="Watanabe A."/>
            <person name="Kamei K."/>
            <person name="Yaguchi T."/>
            <person name="Hagiwara D."/>
        </authorList>
    </citation>
    <scope>NUCLEOTIDE SEQUENCE</scope>
    <source>
        <strain evidence="4">IFM 46973</strain>
    </source>
</reference>
<dbReference type="Gene3D" id="2.60.40.760">
    <property type="entry name" value="Expansin, cellulose-binding-like domain"/>
    <property type="match status" value="1"/>
</dbReference>
<sequence>MYLKTAIACLTGLSTVVNADVNGKFKTGRCPVGYAQITYLVTVTESSTSTVSPFTAGLSTAISQSTISTWDGSSTISSSPSISEATKTDSTGETSATSPSTPAEKSLSTPTTISDAIVNPTVSMVEATPTSASSIESSQTSVVDVSQKSASSSQSSETPLVGGIVSGQATSYDGGDVDGTCMFSTADYTLPAGIYGAALSVDNWDSAAWCGACLSVVGPRGNSIKIMIVNQCPGTCGLNNIDLLPNGFQQLADLKVGRIDVKWDIVKCDISSPLFLKTKTGSSKYWFSIQVVNSNVPVKSLEVSTDGGQTWQSTIRKDYNFFENPNGFGTDFVDVRITSVMGETIMVNNVSSVSETRTDATSNFN</sequence>
<dbReference type="InterPro" id="IPR036749">
    <property type="entry name" value="Expansin_CBD_sf"/>
</dbReference>
<dbReference type="EMBL" id="BBXM02000003">
    <property type="protein sequence ID" value="GIC88946.1"/>
    <property type="molecule type" value="Genomic_DNA"/>
</dbReference>
<feature type="region of interest" description="Disordered" evidence="2">
    <location>
        <begin position="69"/>
        <end position="112"/>
    </location>
</feature>
<dbReference type="CDD" id="cd22271">
    <property type="entry name" value="DPBB_EXP_N-like"/>
    <property type="match status" value="1"/>
</dbReference>
<dbReference type="PANTHER" id="PTHR31836:SF21">
    <property type="entry name" value="EXPANSIN-LIKE PROTEIN 7"/>
    <property type="match status" value="1"/>
</dbReference>
<dbReference type="InterPro" id="IPR051477">
    <property type="entry name" value="Expansin_CellWall"/>
</dbReference>
<dbReference type="PANTHER" id="PTHR31836">
    <property type="match status" value="1"/>
</dbReference>
<dbReference type="SUPFAM" id="SSF50685">
    <property type="entry name" value="Barwin-like endoglucanases"/>
    <property type="match status" value="1"/>
</dbReference>
<dbReference type="NCBIfam" id="NF041144">
    <property type="entry name" value="expansin_EXLX1"/>
    <property type="match status" value="1"/>
</dbReference>
<feature type="compositionally biased region" description="Low complexity" evidence="2">
    <location>
        <begin position="69"/>
        <end position="83"/>
    </location>
</feature>
<reference evidence="4" key="1">
    <citation type="journal article" date="2015" name="Genome Announc.">
        <title>Draft Genome Sequence of the Pathogenic Filamentous Fungus Aspergillus udagawae Strain IFM 46973T.</title>
        <authorList>
            <person name="Kusuya Y."/>
            <person name="Takahashi-Nakaguchi A."/>
            <person name="Takahashi H."/>
            <person name="Yaguchi T."/>
        </authorList>
    </citation>
    <scope>NUCLEOTIDE SEQUENCE</scope>
    <source>
        <strain evidence="4">IFM 46973</strain>
    </source>
</reference>
<evidence type="ECO:0000256" key="2">
    <source>
        <dbReference type="SAM" id="MobiDB-lite"/>
    </source>
</evidence>
<name>A0A8E0V003_9EURO</name>
<gene>
    <name evidence="4" type="ORF">Aud_005348</name>
</gene>
<dbReference type="Proteomes" id="UP000036893">
    <property type="component" value="Unassembled WGS sequence"/>
</dbReference>
<accession>A0A8E0V003</accession>
<dbReference type="RefSeq" id="XP_043146212.1">
    <property type="nucleotide sequence ID" value="XM_043290277.1"/>
</dbReference>
<dbReference type="InterPro" id="IPR036908">
    <property type="entry name" value="RlpA-like_sf"/>
</dbReference>
<evidence type="ECO:0000313" key="4">
    <source>
        <dbReference type="EMBL" id="GIC88946.1"/>
    </source>
</evidence>
<evidence type="ECO:0000313" key="5">
    <source>
        <dbReference type="Proteomes" id="UP000036893"/>
    </source>
</evidence>
<dbReference type="Gene3D" id="2.40.40.10">
    <property type="entry name" value="RlpA-like domain"/>
    <property type="match status" value="1"/>
</dbReference>
<evidence type="ECO:0000256" key="3">
    <source>
        <dbReference type="SAM" id="SignalP"/>
    </source>
</evidence>
<evidence type="ECO:0000256" key="1">
    <source>
        <dbReference type="ARBA" id="ARBA00022729"/>
    </source>
</evidence>
<feature type="signal peptide" evidence="3">
    <location>
        <begin position="1"/>
        <end position="19"/>
    </location>
</feature>
<dbReference type="GeneID" id="66992824"/>
<organism evidence="4 5">
    <name type="scientific">Aspergillus udagawae</name>
    <dbReference type="NCBI Taxonomy" id="91492"/>
    <lineage>
        <taxon>Eukaryota</taxon>
        <taxon>Fungi</taxon>
        <taxon>Dikarya</taxon>
        <taxon>Ascomycota</taxon>
        <taxon>Pezizomycotina</taxon>
        <taxon>Eurotiomycetes</taxon>
        <taxon>Eurotiomycetidae</taxon>
        <taxon>Eurotiales</taxon>
        <taxon>Aspergillaceae</taxon>
        <taxon>Aspergillus</taxon>
        <taxon>Aspergillus subgen. Fumigati</taxon>
    </lineage>
</organism>
<dbReference type="InterPro" id="IPR049818">
    <property type="entry name" value="Expansin_EXLX1-like"/>
</dbReference>